<comment type="caution">
    <text evidence="1">The sequence shown here is derived from an EMBL/GenBank/DDBJ whole genome shotgun (WGS) entry which is preliminary data.</text>
</comment>
<name>A0ACC4CFM5_POPAL</name>
<evidence type="ECO:0000313" key="1">
    <source>
        <dbReference type="EMBL" id="KAL3596506.1"/>
    </source>
</evidence>
<sequence length="122" mass="14097">MKKKEKKKRRPREGEEKRRESKEREKREKRGEKAEKRKEEAEKKTEEREKENAEPPPATPLSAPLPVATSSSAIDDNHHRSALNPLSHFTIHLLACRTCTVHVLHARINYPVTVHVHSNLAN</sequence>
<dbReference type="EMBL" id="RCHU02000004">
    <property type="protein sequence ID" value="KAL3596506.1"/>
    <property type="molecule type" value="Genomic_DNA"/>
</dbReference>
<reference evidence="1 2" key="1">
    <citation type="journal article" date="2024" name="Plant Biotechnol. J.">
        <title>Genome and CRISPR/Cas9 system of a widespread forest tree (Populus alba) in the world.</title>
        <authorList>
            <person name="Liu Y.J."/>
            <person name="Jiang P.F."/>
            <person name="Han X.M."/>
            <person name="Li X.Y."/>
            <person name="Wang H.M."/>
            <person name="Wang Y.J."/>
            <person name="Wang X.X."/>
            <person name="Zeng Q.Y."/>
        </authorList>
    </citation>
    <scope>NUCLEOTIDE SEQUENCE [LARGE SCALE GENOMIC DNA]</scope>
    <source>
        <strain evidence="2">cv. PAL-ZL1</strain>
    </source>
</reference>
<evidence type="ECO:0000313" key="2">
    <source>
        <dbReference type="Proteomes" id="UP000309997"/>
    </source>
</evidence>
<accession>A0ACC4CFM5</accession>
<keyword evidence="2" id="KW-1185">Reference proteome</keyword>
<protein>
    <submittedName>
        <fullName evidence="1">Uncharacterized protein</fullName>
    </submittedName>
</protein>
<proteinExistence type="predicted"/>
<dbReference type="Proteomes" id="UP000309997">
    <property type="component" value="Unassembled WGS sequence"/>
</dbReference>
<organism evidence="1 2">
    <name type="scientific">Populus alba</name>
    <name type="common">White poplar</name>
    <dbReference type="NCBI Taxonomy" id="43335"/>
    <lineage>
        <taxon>Eukaryota</taxon>
        <taxon>Viridiplantae</taxon>
        <taxon>Streptophyta</taxon>
        <taxon>Embryophyta</taxon>
        <taxon>Tracheophyta</taxon>
        <taxon>Spermatophyta</taxon>
        <taxon>Magnoliopsida</taxon>
        <taxon>eudicotyledons</taxon>
        <taxon>Gunneridae</taxon>
        <taxon>Pentapetalae</taxon>
        <taxon>rosids</taxon>
        <taxon>fabids</taxon>
        <taxon>Malpighiales</taxon>
        <taxon>Salicaceae</taxon>
        <taxon>Saliceae</taxon>
        <taxon>Populus</taxon>
    </lineage>
</organism>
<gene>
    <name evidence="1" type="ORF">D5086_008143</name>
</gene>